<feature type="region of interest" description="Disordered" evidence="1">
    <location>
        <begin position="1"/>
        <end position="34"/>
    </location>
</feature>
<feature type="compositionally biased region" description="Low complexity" evidence="1">
    <location>
        <begin position="77"/>
        <end position="99"/>
    </location>
</feature>
<accession>L1JWE7</accession>
<sequence>MTSEERREEKGMKRKNAHRSEEQEDAEVDQDALERLERMQRERIMEMFGYDAEEENAILRAKSESKSTKVQPKQAQPLSSKKPKVQSSSSVRVSGPSEPVRNELPKFDGKGSRPSRPVKVSRESEATTSRPKASENFMSSKVSKVHGGEEKASSGVIKGRTLKRKTGDDEFISTARIVEELGASMFAGRKRRAWEAKRLKEMGAKGPKNQKVPYDILMRRKKKMAKLDERQEKMEVESGMKLKATKKKKKGKTIHSLNTVGVMTVKPLEQKKRGRGR</sequence>
<evidence type="ECO:0000313" key="2">
    <source>
        <dbReference type="EMBL" id="EKX52659.1"/>
    </source>
</evidence>
<proteinExistence type="predicted"/>
<evidence type="ECO:0000313" key="4">
    <source>
        <dbReference type="Proteomes" id="UP000011087"/>
    </source>
</evidence>
<feature type="compositionally biased region" description="Basic residues" evidence="1">
    <location>
        <begin position="243"/>
        <end position="253"/>
    </location>
</feature>
<feature type="compositionally biased region" description="Basic and acidic residues" evidence="1">
    <location>
        <begin position="1"/>
        <end position="11"/>
    </location>
</feature>
<dbReference type="GeneID" id="17309454"/>
<reference evidence="3" key="3">
    <citation type="submission" date="2015-06" db="UniProtKB">
        <authorList>
            <consortium name="EnsemblProtists"/>
        </authorList>
    </citation>
    <scope>IDENTIFICATION</scope>
</reference>
<evidence type="ECO:0000313" key="3">
    <source>
        <dbReference type="EnsemblProtists" id="EKX52659"/>
    </source>
</evidence>
<feature type="compositionally biased region" description="Basic and acidic residues" evidence="1">
    <location>
        <begin position="100"/>
        <end position="111"/>
    </location>
</feature>
<feature type="region of interest" description="Disordered" evidence="1">
    <location>
        <begin position="59"/>
        <end position="158"/>
    </location>
</feature>
<keyword evidence="4" id="KW-1185">Reference proteome</keyword>
<feature type="compositionally biased region" description="Basic and acidic residues" evidence="1">
    <location>
        <begin position="226"/>
        <end position="240"/>
    </location>
</feature>
<dbReference type="Pfam" id="PF15375">
    <property type="entry name" value="FSAF1"/>
    <property type="match status" value="1"/>
</dbReference>
<dbReference type="OrthoDB" id="5556956at2759"/>
<dbReference type="InterPro" id="IPR027973">
    <property type="entry name" value="FSAF1-like"/>
</dbReference>
<dbReference type="AlphaFoldDB" id="L1JWE7"/>
<feature type="region of interest" description="Disordered" evidence="1">
    <location>
        <begin position="226"/>
        <end position="277"/>
    </location>
</feature>
<dbReference type="EMBL" id="JH992972">
    <property type="protein sequence ID" value="EKX52659.1"/>
    <property type="molecule type" value="Genomic_DNA"/>
</dbReference>
<evidence type="ECO:0000256" key="1">
    <source>
        <dbReference type="SAM" id="MobiDB-lite"/>
    </source>
</evidence>
<dbReference type="Proteomes" id="UP000011087">
    <property type="component" value="Unassembled WGS sequence"/>
</dbReference>
<gene>
    <name evidence="2" type="ORF">GUITHDRAFT_133693</name>
</gene>
<protein>
    <submittedName>
        <fullName evidence="2 3">Uncharacterized protein</fullName>
    </submittedName>
</protein>
<name>L1JWE7_GUITC</name>
<dbReference type="KEGG" id="gtt:GUITHDRAFT_133693"/>
<feature type="compositionally biased region" description="Polar residues" evidence="1">
    <location>
        <begin position="126"/>
        <end position="142"/>
    </location>
</feature>
<organism evidence="2">
    <name type="scientific">Guillardia theta (strain CCMP2712)</name>
    <name type="common">Cryptophyte</name>
    <dbReference type="NCBI Taxonomy" id="905079"/>
    <lineage>
        <taxon>Eukaryota</taxon>
        <taxon>Cryptophyceae</taxon>
        <taxon>Pyrenomonadales</taxon>
        <taxon>Geminigeraceae</taxon>
        <taxon>Guillardia</taxon>
    </lineage>
</organism>
<reference evidence="4" key="2">
    <citation type="submission" date="2012-11" db="EMBL/GenBank/DDBJ databases">
        <authorList>
            <person name="Kuo A."/>
            <person name="Curtis B.A."/>
            <person name="Tanifuji G."/>
            <person name="Burki F."/>
            <person name="Gruber A."/>
            <person name="Irimia M."/>
            <person name="Maruyama S."/>
            <person name="Arias M.C."/>
            <person name="Ball S.G."/>
            <person name="Gile G.H."/>
            <person name="Hirakawa Y."/>
            <person name="Hopkins J.F."/>
            <person name="Rensing S.A."/>
            <person name="Schmutz J."/>
            <person name="Symeonidi A."/>
            <person name="Elias M."/>
            <person name="Eveleigh R.J."/>
            <person name="Herman E.K."/>
            <person name="Klute M.J."/>
            <person name="Nakayama T."/>
            <person name="Obornik M."/>
            <person name="Reyes-Prieto A."/>
            <person name="Armbrust E.V."/>
            <person name="Aves S.J."/>
            <person name="Beiko R.G."/>
            <person name="Coutinho P."/>
            <person name="Dacks J.B."/>
            <person name="Durnford D.G."/>
            <person name="Fast N.M."/>
            <person name="Green B.R."/>
            <person name="Grisdale C."/>
            <person name="Hempe F."/>
            <person name="Henrissat B."/>
            <person name="Hoppner M.P."/>
            <person name="Ishida K.-I."/>
            <person name="Kim E."/>
            <person name="Koreny L."/>
            <person name="Kroth P.G."/>
            <person name="Liu Y."/>
            <person name="Malik S.-B."/>
            <person name="Maier U.G."/>
            <person name="McRose D."/>
            <person name="Mock T."/>
            <person name="Neilson J.A."/>
            <person name="Onodera N.T."/>
            <person name="Poole A.M."/>
            <person name="Pritham E.J."/>
            <person name="Richards T.A."/>
            <person name="Rocap G."/>
            <person name="Roy S.W."/>
            <person name="Sarai C."/>
            <person name="Schaack S."/>
            <person name="Shirato S."/>
            <person name="Slamovits C.H."/>
            <person name="Spencer D.F."/>
            <person name="Suzuki S."/>
            <person name="Worden A.Z."/>
            <person name="Zauner S."/>
            <person name="Barry K."/>
            <person name="Bell C."/>
            <person name="Bharti A.K."/>
            <person name="Crow J.A."/>
            <person name="Grimwood J."/>
            <person name="Kramer R."/>
            <person name="Lindquist E."/>
            <person name="Lucas S."/>
            <person name="Salamov A."/>
            <person name="McFadden G.I."/>
            <person name="Lane C.E."/>
            <person name="Keeling P.J."/>
            <person name="Gray M.W."/>
            <person name="Grigoriev I.V."/>
            <person name="Archibald J.M."/>
        </authorList>
    </citation>
    <scope>NUCLEOTIDE SEQUENCE</scope>
    <source>
        <strain evidence="4">CCMP2712</strain>
    </source>
</reference>
<dbReference type="PaxDb" id="55529-EKX52659"/>
<dbReference type="RefSeq" id="XP_005839639.1">
    <property type="nucleotide sequence ID" value="XM_005839582.1"/>
</dbReference>
<feature type="compositionally biased region" description="Acidic residues" evidence="1">
    <location>
        <begin position="22"/>
        <end position="31"/>
    </location>
</feature>
<reference evidence="2 4" key="1">
    <citation type="journal article" date="2012" name="Nature">
        <title>Algal genomes reveal evolutionary mosaicism and the fate of nucleomorphs.</title>
        <authorList>
            <consortium name="DOE Joint Genome Institute"/>
            <person name="Curtis B.A."/>
            <person name="Tanifuji G."/>
            <person name="Burki F."/>
            <person name="Gruber A."/>
            <person name="Irimia M."/>
            <person name="Maruyama S."/>
            <person name="Arias M.C."/>
            <person name="Ball S.G."/>
            <person name="Gile G.H."/>
            <person name="Hirakawa Y."/>
            <person name="Hopkins J.F."/>
            <person name="Kuo A."/>
            <person name="Rensing S.A."/>
            <person name="Schmutz J."/>
            <person name="Symeonidi A."/>
            <person name="Elias M."/>
            <person name="Eveleigh R.J."/>
            <person name="Herman E.K."/>
            <person name="Klute M.J."/>
            <person name="Nakayama T."/>
            <person name="Obornik M."/>
            <person name="Reyes-Prieto A."/>
            <person name="Armbrust E.V."/>
            <person name="Aves S.J."/>
            <person name="Beiko R.G."/>
            <person name="Coutinho P."/>
            <person name="Dacks J.B."/>
            <person name="Durnford D.G."/>
            <person name="Fast N.M."/>
            <person name="Green B.R."/>
            <person name="Grisdale C.J."/>
            <person name="Hempel F."/>
            <person name="Henrissat B."/>
            <person name="Hoppner M.P."/>
            <person name="Ishida K."/>
            <person name="Kim E."/>
            <person name="Koreny L."/>
            <person name="Kroth P.G."/>
            <person name="Liu Y."/>
            <person name="Malik S.B."/>
            <person name="Maier U.G."/>
            <person name="McRose D."/>
            <person name="Mock T."/>
            <person name="Neilson J.A."/>
            <person name="Onodera N.T."/>
            <person name="Poole A.M."/>
            <person name="Pritham E.J."/>
            <person name="Richards T.A."/>
            <person name="Rocap G."/>
            <person name="Roy S.W."/>
            <person name="Sarai C."/>
            <person name="Schaack S."/>
            <person name="Shirato S."/>
            <person name="Slamovits C.H."/>
            <person name="Spencer D.F."/>
            <person name="Suzuki S."/>
            <person name="Worden A.Z."/>
            <person name="Zauner S."/>
            <person name="Barry K."/>
            <person name="Bell C."/>
            <person name="Bharti A.K."/>
            <person name="Crow J.A."/>
            <person name="Grimwood J."/>
            <person name="Kramer R."/>
            <person name="Lindquist E."/>
            <person name="Lucas S."/>
            <person name="Salamov A."/>
            <person name="McFadden G.I."/>
            <person name="Lane C.E."/>
            <person name="Keeling P.J."/>
            <person name="Gray M.W."/>
            <person name="Grigoriev I.V."/>
            <person name="Archibald J.M."/>
        </authorList>
    </citation>
    <scope>NUCLEOTIDE SEQUENCE</scope>
    <source>
        <strain evidence="2 4">CCMP2712</strain>
    </source>
</reference>
<dbReference type="EnsemblProtists" id="EKX52659">
    <property type="protein sequence ID" value="EKX52659"/>
    <property type="gene ID" value="GUITHDRAFT_133693"/>
</dbReference>
<dbReference type="HOGENOM" id="CLU_1006295_0_0_1"/>